<accession>A0A7X0JCF8</accession>
<comment type="catalytic activity">
    <reaction evidence="6">
        <text>a 4-O-methyl-thymidine in DNA + L-cysteinyl-[protein] = a thymidine in DNA + S-methyl-L-cysteinyl-[protein]</text>
        <dbReference type="Rhea" id="RHEA:53428"/>
        <dbReference type="Rhea" id="RHEA-COMP:10131"/>
        <dbReference type="Rhea" id="RHEA-COMP:10132"/>
        <dbReference type="Rhea" id="RHEA-COMP:13555"/>
        <dbReference type="Rhea" id="RHEA-COMP:13556"/>
        <dbReference type="ChEBI" id="CHEBI:29950"/>
        <dbReference type="ChEBI" id="CHEBI:82612"/>
        <dbReference type="ChEBI" id="CHEBI:137386"/>
        <dbReference type="ChEBI" id="CHEBI:137387"/>
        <dbReference type="EC" id="2.1.1.63"/>
    </reaction>
</comment>
<dbReference type="GO" id="GO:0032259">
    <property type="term" value="P:methylation"/>
    <property type="evidence" value="ECO:0007669"/>
    <property type="project" value="UniProtKB-KW"/>
</dbReference>
<comment type="catalytic activity">
    <reaction evidence="6">
        <text>a 6-O-methyl-2'-deoxyguanosine in DNA + L-cysteinyl-[protein] = S-methyl-L-cysteinyl-[protein] + a 2'-deoxyguanosine in DNA</text>
        <dbReference type="Rhea" id="RHEA:24000"/>
        <dbReference type="Rhea" id="RHEA-COMP:10131"/>
        <dbReference type="Rhea" id="RHEA-COMP:10132"/>
        <dbReference type="Rhea" id="RHEA-COMP:11367"/>
        <dbReference type="Rhea" id="RHEA-COMP:11368"/>
        <dbReference type="ChEBI" id="CHEBI:29950"/>
        <dbReference type="ChEBI" id="CHEBI:82612"/>
        <dbReference type="ChEBI" id="CHEBI:85445"/>
        <dbReference type="ChEBI" id="CHEBI:85448"/>
        <dbReference type="EC" id="2.1.1.63"/>
    </reaction>
</comment>
<dbReference type="AlphaFoldDB" id="A0A7X0JCF8"/>
<dbReference type="Proteomes" id="UP000522313">
    <property type="component" value="Unassembled WGS sequence"/>
</dbReference>
<feature type="domain" description="Methylguanine DNA methyltransferase ribonuclease-like" evidence="8">
    <location>
        <begin position="3"/>
        <end position="74"/>
    </location>
</feature>
<dbReference type="EMBL" id="JACHBT010000010">
    <property type="protein sequence ID" value="MBB6505073.1"/>
    <property type="molecule type" value="Genomic_DNA"/>
</dbReference>
<comment type="similarity">
    <text evidence="6">Belongs to the MGMT family.</text>
</comment>
<dbReference type="InterPro" id="IPR014048">
    <property type="entry name" value="MethylDNA_cys_MeTrfase_DNA-bd"/>
</dbReference>
<reference evidence="9 10" key="1">
    <citation type="submission" date="2020-08" db="EMBL/GenBank/DDBJ databases">
        <title>The Agave Microbiome: Exploring the role of microbial communities in plant adaptations to desert environments.</title>
        <authorList>
            <person name="Partida-Martinez L.P."/>
        </authorList>
    </citation>
    <scope>NUCLEOTIDE SEQUENCE [LARGE SCALE GENOMIC DNA]</scope>
    <source>
        <strain evidence="9 10">AS3.13</strain>
    </source>
</reference>
<comment type="subcellular location">
    <subcellularLocation>
        <location evidence="6">Cytoplasm</location>
    </subcellularLocation>
</comment>
<comment type="miscellaneous">
    <text evidence="6">This enzyme catalyzes only one turnover and therefore is not strictly catalytic. According to one definition, an enzyme is a biocatalyst that acts repeatedly and over many reaction cycles.</text>
</comment>
<dbReference type="InterPro" id="IPR023546">
    <property type="entry name" value="MGMT"/>
</dbReference>
<dbReference type="Pfam" id="PF01035">
    <property type="entry name" value="DNA_binding_1"/>
    <property type="match status" value="1"/>
</dbReference>
<dbReference type="Pfam" id="PF02870">
    <property type="entry name" value="Methyltransf_1N"/>
    <property type="match status" value="1"/>
</dbReference>
<dbReference type="HAMAP" id="MF_00772">
    <property type="entry name" value="OGT"/>
    <property type="match status" value="1"/>
</dbReference>
<evidence type="ECO:0000256" key="6">
    <source>
        <dbReference type="HAMAP-Rule" id="MF_00772"/>
    </source>
</evidence>
<name>A0A7X0JCF8_9SPHN</name>
<keyword evidence="4 6" id="KW-0227">DNA damage</keyword>
<dbReference type="PANTHER" id="PTHR10815">
    <property type="entry name" value="METHYLATED-DNA--PROTEIN-CYSTEINE METHYLTRANSFERASE"/>
    <property type="match status" value="1"/>
</dbReference>
<sequence length="158" mass="16670">MLHRTTLASPVGALTLVADDTALVAILWPDDRTGRVPLEATADNPDHPVLAAAATQLADYFAGTRTVFDLPLAPRGTAFQRDVWRALDAIPYGETRSYADIAQAIGRPTATRAVGAANGRNPISIVTPCHRVIGRSGALTGFAGGLAAKQHLLAHEQR</sequence>
<dbReference type="PANTHER" id="PTHR10815:SF5">
    <property type="entry name" value="METHYLATED-DNA--PROTEIN-CYSTEINE METHYLTRANSFERASE"/>
    <property type="match status" value="1"/>
</dbReference>
<comment type="function">
    <text evidence="6">Involved in the cellular defense against the biological effects of O6-methylguanine (O6-MeG) and O4-methylthymine (O4-MeT) in DNA. Repairs the methylated nucleobase in DNA by stoichiometrically transferring the methyl group to a cysteine residue in the enzyme. This is a suicide reaction: the enzyme is irreversibly inactivated.</text>
</comment>
<keyword evidence="2 6" id="KW-0489">Methyltransferase</keyword>
<dbReference type="RefSeq" id="WP_184505696.1">
    <property type="nucleotide sequence ID" value="NZ_JACHBT010000010.1"/>
</dbReference>
<keyword evidence="3 6" id="KW-0808">Transferase</keyword>
<keyword evidence="1 6" id="KW-0963">Cytoplasm</keyword>
<protein>
    <recommendedName>
        <fullName evidence="6">Methylated-DNA--protein-cysteine methyltransferase</fullName>
        <ecNumber evidence="6">2.1.1.63</ecNumber>
    </recommendedName>
    <alternativeName>
        <fullName evidence="6">6-O-methylguanine-DNA methyltransferase</fullName>
        <shortName evidence="6">MGMT</shortName>
    </alternativeName>
    <alternativeName>
        <fullName evidence="6">O-6-methylguanine-DNA-alkyltransferase</fullName>
    </alternativeName>
</protein>
<dbReference type="GO" id="GO:0005737">
    <property type="term" value="C:cytoplasm"/>
    <property type="evidence" value="ECO:0007669"/>
    <property type="project" value="UniProtKB-SubCell"/>
</dbReference>
<evidence type="ECO:0000256" key="4">
    <source>
        <dbReference type="ARBA" id="ARBA00022763"/>
    </source>
</evidence>
<dbReference type="GO" id="GO:0003908">
    <property type="term" value="F:methylated-DNA-[protein]-cysteine S-methyltransferase activity"/>
    <property type="evidence" value="ECO:0007669"/>
    <property type="project" value="UniProtKB-UniRule"/>
</dbReference>
<organism evidence="9 10">
    <name type="scientific">Sphingomonas endophytica</name>
    <dbReference type="NCBI Taxonomy" id="869719"/>
    <lineage>
        <taxon>Bacteria</taxon>
        <taxon>Pseudomonadati</taxon>
        <taxon>Pseudomonadota</taxon>
        <taxon>Alphaproteobacteria</taxon>
        <taxon>Sphingomonadales</taxon>
        <taxon>Sphingomonadaceae</taxon>
        <taxon>Sphingomonas</taxon>
    </lineage>
</organism>
<evidence type="ECO:0000256" key="3">
    <source>
        <dbReference type="ARBA" id="ARBA00022679"/>
    </source>
</evidence>
<feature type="active site" description="Nucleophile; methyl group acceptor" evidence="6">
    <location>
        <position position="129"/>
    </location>
</feature>
<evidence type="ECO:0000256" key="5">
    <source>
        <dbReference type="ARBA" id="ARBA00023204"/>
    </source>
</evidence>
<dbReference type="SUPFAM" id="SSF46767">
    <property type="entry name" value="Methylated DNA-protein cysteine methyltransferase, C-terminal domain"/>
    <property type="match status" value="1"/>
</dbReference>
<evidence type="ECO:0000313" key="9">
    <source>
        <dbReference type="EMBL" id="MBB6505073.1"/>
    </source>
</evidence>
<dbReference type="EC" id="2.1.1.63" evidence="6"/>
<keyword evidence="5 6" id="KW-0234">DNA repair</keyword>
<dbReference type="FunFam" id="1.10.10.10:FF:000337">
    <property type="entry name" value="Methylated-DNA--protein-cysteine methyltransferase"/>
    <property type="match status" value="1"/>
</dbReference>
<gene>
    <name evidence="9" type="ORF">F4693_002060</name>
</gene>
<dbReference type="Gene3D" id="3.30.160.70">
    <property type="entry name" value="Methylated DNA-protein cysteine methyltransferase domain"/>
    <property type="match status" value="1"/>
</dbReference>
<comment type="caution">
    <text evidence="9">The sequence shown here is derived from an EMBL/GenBank/DDBJ whole genome shotgun (WGS) entry which is preliminary data.</text>
</comment>
<evidence type="ECO:0000256" key="2">
    <source>
        <dbReference type="ARBA" id="ARBA00022603"/>
    </source>
</evidence>
<dbReference type="InterPro" id="IPR036631">
    <property type="entry name" value="MGMT_N_sf"/>
</dbReference>
<feature type="domain" description="Methylated-DNA-[protein]-cysteine S-methyltransferase DNA binding" evidence="7">
    <location>
        <begin position="78"/>
        <end position="157"/>
    </location>
</feature>
<dbReference type="CDD" id="cd06445">
    <property type="entry name" value="ATase"/>
    <property type="match status" value="1"/>
</dbReference>
<dbReference type="InterPro" id="IPR036388">
    <property type="entry name" value="WH-like_DNA-bd_sf"/>
</dbReference>
<dbReference type="NCBIfam" id="TIGR00589">
    <property type="entry name" value="ogt"/>
    <property type="match status" value="1"/>
</dbReference>
<dbReference type="InterPro" id="IPR008332">
    <property type="entry name" value="MethylG_MeTrfase_N"/>
</dbReference>
<evidence type="ECO:0000313" key="10">
    <source>
        <dbReference type="Proteomes" id="UP000522313"/>
    </source>
</evidence>
<dbReference type="GO" id="GO:0006307">
    <property type="term" value="P:DNA alkylation repair"/>
    <property type="evidence" value="ECO:0007669"/>
    <property type="project" value="UniProtKB-UniRule"/>
</dbReference>
<evidence type="ECO:0000256" key="1">
    <source>
        <dbReference type="ARBA" id="ARBA00022490"/>
    </source>
</evidence>
<evidence type="ECO:0000259" key="8">
    <source>
        <dbReference type="Pfam" id="PF02870"/>
    </source>
</evidence>
<proteinExistence type="inferred from homology"/>
<evidence type="ECO:0000259" key="7">
    <source>
        <dbReference type="Pfam" id="PF01035"/>
    </source>
</evidence>
<dbReference type="Gene3D" id="1.10.10.10">
    <property type="entry name" value="Winged helix-like DNA-binding domain superfamily/Winged helix DNA-binding domain"/>
    <property type="match status" value="1"/>
</dbReference>
<dbReference type="SUPFAM" id="SSF53155">
    <property type="entry name" value="Methylated DNA-protein cysteine methyltransferase domain"/>
    <property type="match status" value="1"/>
</dbReference>
<dbReference type="InterPro" id="IPR036217">
    <property type="entry name" value="MethylDNA_cys_MeTrfase_DNAb"/>
</dbReference>
<reference evidence="9 10" key="2">
    <citation type="submission" date="2020-08" db="EMBL/GenBank/DDBJ databases">
        <authorList>
            <person name="Partida-Martinez L."/>
            <person name="Huntemann M."/>
            <person name="Clum A."/>
            <person name="Wang J."/>
            <person name="Palaniappan K."/>
            <person name="Ritter S."/>
            <person name="Chen I.-M."/>
            <person name="Stamatis D."/>
            <person name="Reddy T."/>
            <person name="O'Malley R."/>
            <person name="Daum C."/>
            <person name="Shapiro N."/>
            <person name="Ivanova N."/>
            <person name="Kyrpides N."/>
            <person name="Woyke T."/>
        </authorList>
    </citation>
    <scope>NUCLEOTIDE SEQUENCE [LARGE SCALE GENOMIC DNA]</scope>
    <source>
        <strain evidence="9 10">AS3.13</strain>
    </source>
</reference>